<dbReference type="Proteomes" id="UP001600888">
    <property type="component" value="Unassembled WGS sequence"/>
</dbReference>
<proteinExistence type="predicted"/>
<protein>
    <recommendedName>
        <fullName evidence="1">Sterol methyltransferase C-terminal domain-containing protein</fullName>
    </recommendedName>
</protein>
<name>A0ABR4DR96_9PEZI</name>
<dbReference type="Pfam" id="PF08498">
    <property type="entry name" value="Sterol_MT_C"/>
    <property type="match status" value="1"/>
</dbReference>
<evidence type="ECO:0000259" key="1">
    <source>
        <dbReference type="Pfam" id="PF08498"/>
    </source>
</evidence>
<evidence type="ECO:0000313" key="3">
    <source>
        <dbReference type="Proteomes" id="UP001600888"/>
    </source>
</evidence>
<feature type="domain" description="Sterol methyltransferase C-terminal" evidence="1">
    <location>
        <begin position="2"/>
        <end position="43"/>
    </location>
</feature>
<dbReference type="InterPro" id="IPR013705">
    <property type="entry name" value="Sterol_MeTrfase_C"/>
</dbReference>
<comment type="caution">
    <text evidence="2">The sequence shown here is derived from an EMBL/GenBank/DDBJ whole genome shotgun (WGS) entry which is preliminary data.</text>
</comment>
<sequence>MAALETLRLAPPGTKKTGDSLSKAAEALVLGGKERLFTPMFLMRIVTVPTWVIHSCIPFPVIFVRKISDAHSSVLSLRFLHINIALAKSSWYFEGPALHIQPMMWTAFSAASSICTSNKTACEWFVLMFGTAREMRLASSRVANPCKSSLA</sequence>
<reference evidence="2 3" key="1">
    <citation type="submission" date="2024-03" db="EMBL/GenBank/DDBJ databases">
        <title>A high-quality draft genome sequence of Diaporthe vaccinii, a causative agent of upright dieback and viscid rot disease in cranberry plants.</title>
        <authorList>
            <person name="Sarrasin M."/>
            <person name="Lang B.F."/>
            <person name="Burger G."/>
        </authorList>
    </citation>
    <scope>NUCLEOTIDE SEQUENCE [LARGE SCALE GENOMIC DNA]</scope>
    <source>
        <strain evidence="2 3">IS7</strain>
    </source>
</reference>
<evidence type="ECO:0000313" key="2">
    <source>
        <dbReference type="EMBL" id="KAL2272580.1"/>
    </source>
</evidence>
<organism evidence="2 3">
    <name type="scientific">Diaporthe vaccinii</name>
    <dbReference type="NCBI Taxonomy" id="105482"/>
    <lineage>
        <taxon>Eukaryota</taxon>
        <taxon>Fungi</taxon>
        <taxon>Dikarya</taxon>
        <taxon>Ascomycota</taxon>
        <taxon>Pezizomycotina</taxon>
        <taxon>Sordariomycetes</taxon>
        <taxon>Sordariomycetidae</taxon>
        <taxon>Diaporthales</taxon>
        <taxon>Diaporthaceae</taxon>
        <taxon>Diaporthe</taxon>
        <taxon>Diaporthe eres species complex</taxon>
    </lineage>
</organism>
<gene>
    <name evidence="2" type="ORF">FJTKL_06298</name>
</gene>
<dbReference type="EMBL" id="JBAWTH010000225">
    <property type="protein sequence ID" value="KAL2272580.1"/>
    <property type="molecule type" value="Genomic_DNA"/>
</dbReference>
<accession>A0ABR4DR96</accession>
<keyword evidence="3" id="KW-1185">Reference proteome</keyword>